<feature type="region of interest" description="Disordered" evidence="5">
    <location>
        <begin position="1301"/>
        <end position="1408"/>
    </location>
</feature>
<evidence type="ECO:0000313" key="9">
    <source>
        <dbReference type="Proteomes" id="UP000001055"/>
    </source>
</evidence>
<feature type="transmembrane region" description="Helical" evidence="6">
    <location>
        <begin position="202"/>
        <end position="224"/>
    </location>
</feature>
<feature type="region of interest" description="Disordered" evidence="5">
    <location>
        <begin position="503"/>
        <end position="534"/>
    </location>
</feature>
<feature type="compositionally biased region" description="Polar residues" evidence="5">
    <location>
        <begin position="607"/>
        <end position="629"/>
    </location>
</feature>
<comment type="subcellular location">
    <subcellularLocation>
        <location evidence="1">Membrane</location>
        <topology evidence="1">Multi-pass membrane protein</topology>
    </subcellularLocation>
</comment>
<dbReference type="Proteomes" id="UP000001055">
    <property type="component" value="Unassembled WGS sequence"/>
</dbReference>
<feature type="compositionally biased region" description="Polar residues" evidence="5">
    <location>
        <begin position="1038"/>
        <end position="1050"/>
    </location>
</feature>
<dbReference type="CDD" id="cd06174">
    <property type="entry name" value="MFS"/>
    <property type="match status" value="1"/>
</dbReference>
<feature type="transmembrane region" description="Helical" evidence="6">
    <location>
        <begin position="469"/>
        <end position="492"/>
    </location>
</feature>
<dbReference type="SUPFAM" id="SSF103473">
    <property type="entry name" value="MFS general substrate transporter"/>
    <property type="match status" value="1"/>
</dbReference>
<feature type="region of interest" description="Disordered" evidence="5">
    <location>
        <begin position="782"/>
        <end position="807"/>
    </location>
</feature>
<name>Q0TZY9_PHANO</name>
<feature type="compositionally biased region" description="Basic and acidic residues" evidence="5">
    <location>
        <begin position="566"/>
        <end position="576"/>
    </location>
</feature>
<feature type="transmembrane region" description="Helical" evidence="6">
    <location>
        <begin position="166"/>
        <end position="190"/>
    </location>
</feature>
<keyword evidence="3 6" id="KW-1133">Transmembrane helix</keyword>
<dbReference type="GO" id="GO:0055085">
    <property type="term" value="P:transmembrane transport"/>
    <property type="evidence" value="ECO:0000318"/>
    <property type="project" value="GO_Central"/>
</dbReference>
<dbReference type="EMBL" id="CH445358">
    <property type="protein sequence ID" value="EAT77693.2"/>
    <property type="molecule type" value="Genomic_DNA"/>
</dbReference>
<evidence type="ECO:0000256" key="4">
    <source>
        <dbReference type="ARBA" id="ARBA00023136"/>
    </source>
</evidence>
<feature type="transmembrane region" description="Helical" evidence="6">
    <location>
        <begin position="230"/>
        <end position="250"/>
    </location>
</feature>
<feature type="region of interest" description="Disordered" evidence="5">
    <location>
        <begin position="1452"/>
        <end position="1510"/>
    </location>
</feature>
<dbReference type="GO" id="GO:0016020">
    <property type="term" value="C:membrane"/>
    <property type="evidence" value="ECO:0000318"/>
    <property type="project" value="GO_Central"/>
</dbReference>
<gene>
    <name evidence="8" type="ORF">SNOG_14841</name>
</gene>
<feature type="compositionally biased region" description="Basic and acidic residues" evidence="5">
    <location>
        <begin position="1452"/>
        <end position="1471"/>
    </location>
</feature>
<feature type="compositionally biased region" description="Low complexity" evidence="5">
    <location>
        <begin position="1305"/>
        <end position="1322"/>
    </location>
</feature>
<feature type="transmembrane region" description="Helical" evidence="6">
    <location>
        <begin position="37"/>
        <end position="58"/>
    </location>
</feature>
<feature type="transmembrane region" description="Helical" evidence="6">
    <location>
        <begin position="342"/>
        <end position="362"/>
    </location>
</feature>
<keyword evidence="2 6" id="KW-0812">Transmembrane</keyword>
<dbReference type="GO" id="GO:0022857">
    <property type="term" value="F:transmembrane transporter activity"/>
    <property type="evidence" value="ECO:0000318"/>
    <property type="project" value="GO_Central"/>
</dbReference>
<dbReference type="KEGG" id="pno:SNOG_14841"/>
<feature type="compositionally biased region" description="Basic and acidic residues" evidence="5">
    <location>
        <begin position="997"/>
        <end position="1025"/>
    </location>
</feature>
<feature type="region of interest" description="Disordered" evidence="5">
    <location>
        <begin position="976"/>
        <end position="1051"/>
    </location>
</feature>
<dbReference type="Gene3D" id="1.20.1250.20">
    <property type="entry name" value="MFS general substrate transporter like domains"/>
    <property type="match status" value="1"/>
</dbReference>
<evidence type="ECO:0000256" key="2">
    <source>
        <dbReference type="ARBA" id="ARBA00022692"/>
    </source>
</evidence>
<dbReference type="InterPro" id="IPR020846">
    <property type="entry name" value="MFS_dom"/>
</dbReference>
<dbReference type="eggNOG" id="ENOG502SE9M">
    <property type="taxonomic scope" value="Eukaryota"/>
</dbReference>
<dbReference type="VEuPathDB" id="FungiDB:JI435_309140"/>
<feature type="transmembrane region" description="Helical" evidence="6">
    <location>
        <begin position="437"/>
        <end position="457"/>
    </location>
</feature>
<evidence type="ECO:0000256" key="1">
    <source>
        <dbReference type="ARBA" id="ARBA00004141"/>
    </source>
</evidence>
<dbReference type="HOGENOM" id="CLU_245722_0_0_1"/>
<dbReference type="RefSeq" id="XP_001805015.1">
    <property type="nucleotide sequence ID" value="XM_001804963.1"/>
</dbReference>
<feature type="transmembrane region" description="Helical" evidence="6">
    <location>
        <begin position="382"/>
        <end position="408"/>
    </location>
</feature>
<dbReference type="Pfam" id="PF07690">
    <property type="entry name" value="MFS_1"/>
    <property type="match status" value="1"/>
</dbReference>
<feature type="region of interest" description="Disordered" evidence="5">
    <location>
        <begin position="560"/>
        <end position="649"/>
    </location>
</feature>
<feature type="compositionally biased region" description="Polar residues" evidence="5">
    <location>
        <begin position="1190"/>
        <end position="1204"/>
    </location>
</feature>
<dbReference type="InParanoid" id="Q0TZY9"/>
<feature type="region of interest" description="Disordered" evidence="5">
    <location>
        <begin position="1182"/>
        <end position="1204"/>
    </location>
</feature>
<organism evidence="8 9">
    <name type="scientific">Phaeosphaeria nodorum (strain SN15 / ATCC MYA-4574 / FGSC 10173)</name>
    <name type="common">Glume blotch fungus</name>
    <name type="synonym">Parastagonospora nodorum</name>
    <dbReference type="NCBI Taxonomy" id="321614"/>
    <lineage>
        <taxon>Eukaryota</taxon>
        <taxon>Fungi</taxon>
        <taxon>Dikarya</taxon>
        <taxon>Ascomycota</taxon>
        <taxon>Pezizomycotina</taxon>
        <taxon>Dothideomycetes</taxon>
        <taxon>Pleosporomycetidae</taxon>
        <taxon>Pleosporales</taxon>
        <taxon>Pleosporineae</taxon>
        <taxon>Phaeosphaeriaceae</taxon>
        <taxon>Parastagonospora</taxon>
    </lineage>
</organism>
<dbReference type="VEuPathDB" id="FungiDB:JI435_148410"/>
<dbReference type="InterPro" id="IPR011701">
    <property type="entry name" value="MFS"/>
</dbReference>
<keyword evidence="4 6" id="KW-0472">Membrane</keyword>
<protein>
    <recommendedName>
        <fullName evidence="7">Major facilitator superfamily (MFS) profile domain-containing protein</fullName>
    </recommendedName>
</protein>
<dbReference type="InterPro" id="IPR036259">
    <property type="entry name" value="MFS_trans_sf"/>
</dbReference>
<accession>Q0TZY9</accession>
<feature type="compositionally biased region" description="Polar residues" evidence="5">
    <location>
        <begin position="1327"/>
        <end position="1337"/>
    </location>
</feature>
<feature type="region of interest" description="Disordered" evidence="5">
    <location>
        <begin position="1"/>
        <end position="28"/>
    </location>
</feature>
<reference evidence="9" key="1">
    <citation type="journal article" date="2007" name="Plant Cell">
        <title>Dothideomycete-plant interactions illuminated by genome sequencing and EST analysis of the wheat pathogen Stagonospora nodorum.</title>
        <authorList>
            <person name="Hane J.K."/>
            <person name="Lowe R.G."/>
            <person name="Solomon P.S."/>
            <person name="Tan K.C."/>
            <person name="Schoch C.L."/>
            <person name="Spatafora J.W."/>
            <person name="Crous P.W."/>
            <person name="Kodira C."/>
            <person name="Birren B.W."/>
            <person name="Galagan J.E."/>
            <person name="Torriani S.F."/>
            <person name="McDonald B.A."/>
            <person name="Oliver R.P."/>
        </authorList>
    </citation>
    <scope>NUCLEOTIDE SEQUENCE [LARGE SCALE GENOMIC DNA]</scope>
    <source>
        <strain evidence="9">SN15 / ATCC MYA-4574 / FGSC 10173</strain>
    </source>
</reference>
<dbReference type="PROSITE" id="PS50850">
    <property type="entry name" value="MFS"/>
    <property type="match status" value="1"/>
</dbReference>
<dbReference type="PANTHER" id="PTHR23507">
    <property type="entry name" value="ZGC:174356"/>
    <property type="match status" value="1"/>
</dbReference>
<proteinExistence type="predicted"/>
<evidence type="ECO:0000256" key="6">
    <source>
        <dbReference type="SAM" id="Phobius"/>
    </source>
</evidence>
<evidence type="ECO:0000256" key="5">
    <source>
        <dbReference type="SAM" id="MobiDB-lite"/>
    </source>
</evidence>
<dbReference type="PANTHER" id="PTHR23507:SF1">
    <property type="entry name" value="FI18259P1-RELATED"/>
    <property type="match status" value="1"/>
</dbReference>
<evidence type="ECO:0000259" key="7">
    <source>
        <dbReference type="PROSITE" id="PS50850"/>
    </source>
</evidence>
<feature type="domain" description="Major facilitator superfamily (MFS) profile" evidence="7">
    <location>
        <begin position="38"/>
        <end position="495"/>
    </location>
</feature>
<sequence length="1565" mass="172147">MASHLPRDSVEEDESLLSSPHESTFTLPEPRVPKKPWVSLVVLALLLVTIIDVGAFLAEPPKTRIYETNICLAYYREHDDSAIGADGRIPEQLCKIDEVQQKLAMIFGWQDTFDAIPGILLAIPFGTLADRVGRKWIFAASLLGCWLSSAWVLLVCYFTTLPLQLTWLSSAFFLIGGGPLVAVAVALTMISDIVPPDKRTTVFLYVTASVLVAEVVAPVMAAKLMEKGDWMPLVLATFIQGVGMCISIFFPETLHLRDLPEPKDDVDQTIELQPKGGHFTLKAQLRNFHTAYTFIRGDMQLALVVFGFMANRLGRQAMSLLIRYASKRYGWDIKDAAYLLSFRAATNLVAVAVFLPALNWFLIKHLRHPPHWADLWTARGSIIVQAVSYIIMGVAGYPSLLILGLLVYNMGTGYNAALRSVAIHAVGGQSSPDVGKLMSTIAISEAIGAMFAGPMLSQLFQWGMDLGSAWLGLPFLACVPVYGVMTAIMFMISAKDRDTGYVEVQSEDEEDARSELGRSSALVEARSPRHPPPILELLDPDLARQQAVAAATAAFVRAHTQGAADRTSKRSSEVSRSKSNASRKSITMQGQGSHFPPRDSSFRSMHPQKTGQDATSQRPSRASTINTETFPPFHPMPSMDRPVSAPRPLSAQPSIAFSEHARPNTQPKAGRLSVSSSVTSQQIRKARSMYYASSVQTGSPIARPPTMYLTTPPPVTATSTLEIPVQAASARALAPSPLAMPRIPVTVETNETVDKARDKYLQSFQQRSVRHKPSLFMAPFMKRQGKGKSKRTSSSFASVSATSHRTPEDYTPDFTLTDFMPQVEAKDKRSFSGSLKSKLKRVFRRSSKPASDLPVQQIQASRDYFGTAPIDIHDSEDIYDIPSPDEDVLQRVRITVEQQPQRAIKRLTIIHESKDSIGSEADQAASLLTKRKSLPSGTLAAFRDPMPMESLLEETSTPIDPKRVFSALMREIEISKSTEDAPQPPAHTPGAESDVFESSKTKVLHSADRDLHSSASRDFRMEVGNEQRPPSRRGPSAAAQSTQGKASSIRTLGRAIRSTIRTVTPGEQRSSPCPVQHTSVRGTMRIPRDELDPSAVATSSDVEEDCINIDTSQPKHTREMFSPSREQIERRVSKAKERWKTPLDDVAQLQFPREMERTYNVAEFTQRTVQEDDQRESLEEEVEVHRTDISGPSGTPCSPTQRTMMSPLSPSVYSRNTDGMSILPNDSVMSFSGQDGLERHHNGGSAVILTSKSVRSYVVGTPSPRRPDSARSSRDWKAWLSHEVSNMEFTSQEDLRINEQYLTPSSRRSSSNSARSSRNSRSPPDSVASSFKSTKGSTGPKIYSDLSAPPTHQTSQRSRNSALMSSEGRHASKENLTPPSIIGVKGNGRPSISPLGPSTRARSLQPLSSVALNRSTTNIGQYTSNIPEIKHSKYISSPAASPPRPRIRAILREASPEKLSRRPKSALDLRGAKTSLPRPSTELRRPALHLKPSTSSFTESREPSPGTEGRAIDSILEEGERSGSITPGQRMADRFLRERKSMGLLEGKKLRGGMRLVREDTPAFL</sequence>
<evidence type="ECO:0000313" key="8">
    <source>
        <dbReference type="EMBL" id="EAT77693.2"/>
    </source>
</evidence>
<evidence type="ECO:0000256" key="3">
    <source>
        <dbReference type="ARBA" id="ARBA00022989"/>
    </source>
</evidence>
<feature type="compositionally biased region" description="Low complexity" evidence="5">
    <location>
        <begin position="792"/>
        <end position="803"/>
    </location>
</feature>
<feature type="compositionally biased region" description="Polar residues" evidence="5">
    <location>
        <begin position="1350"/>
        <end position="1364"/>
    </location>
</feature>
<dbReference type="GeneID" id="5981942"/>
<feature type="transmembrane region" description="Helical" evidence="6">
    <location>
        <begin position="136"/>
        <end position="160"/>
    </location>
</feature>